<dbReference type="AlphaFoldDB" id="A0AAJ0ARQ9"/>
<organism evidence="2 3">
    <name type="scientific">Colletotrichum godetiae</name>
    <dbReference type="NCBI Taxonomy" id="1209918"/>
    <lineage>
        <taxon>Eukaryota</taxon>
        <taxon>Fungi</taxon>
        <taxon>Dikarya</taxon>
        <taxon>Ascomycota</taxon>
        <taxon>Pezizomycotina</taxon>
        <taxon>Sordariomycetes</taxon>
        <taxon>Hypocreomycetidae</taxon>
        <taxon>Glomerellales</taxon>
        <taxon>Glomerellaceae</taxon>
        <taxon>Colletotrichum</taxon>
        <taxon>Colletotrichum acutatum species complex</taxon>
    </lineage>
</organism>
<evidence type="ECO:0000256" key="1">
    <source>
        <dbReference type="SAM" id="MobiDB-lite"/>
    </source>
</evidence>
<feature type="compositionally biased region" description="Basic and acidic residues" evidence="1">
    <location>
        <begin position="596"/>
        <end position="613"/>
    </location>
</feature>
<feature type="compositionally biased region" description="Polar residues" evidence="1">
    <location>
        <begin position="278"/>
        <end position="292"/>
    </location>
</feature>
<accession>A0AAJ0ARQ9</accession>
<dbReference type="RefSeq" id="XP_060432858.1">
    <property type="nucleotide sequence ID" value="XM_060574263.1"/>
</dbReference>
<dbReference type="GeneID" id="85458789"/>
<proteinExistence type="predicted"/>
<name>A0AAJ0ARQ9_9PEZI</name>
<feature type="compositionally biased region" description="Basic and acidic residues" evidence="1">
    <location>
        <begin position="251"/>
        <end position="270"/>
    </location>
</feature>
<evidence type="ECO:0000313" key="3">
    <source>
        <dbReference type="Proteomes" id="UP001224890"/>
    </source>
</evidence>
<sequence length="646" mass="72536">MTSALGNLEKDFHFEVQRVKGLEEERVDANALKSLLHQNDERVAEVSLKMDDLQACSIEAPAMPTEVMKRLGEIADHVQFAPHLNVEDEIRRALKTFQREIMPRFSKELEATVSGQSIEEKLQSLQKTLQDQLLATKTERKGHHEQLMLQLSETKEENNKLAQGLLAKDAEIVEMTDSVCKVNQKLQEARDSAEWASNQAATTEEELRALEQSLLGKDCQLTKTQTELHLQREGHEAKVRELQEKLRIAEEDAHHQRQLAEESEKKLAEKSEEDTEMQTRPNSPGESLHQARQQLTMTMAEVERLKALESVIRASKLENELENARQRITNLTLKLRDTQVPAANNSQLDQVAEQLAQLQTLKEDIKQLRSNGKAYATISKNLAETLDRKGTTESDEILIPDSLVLPMLPALLQQDVYDPLNNFQPSSSDIPLIRASKRTVFRSPVEESEDELPVPSVEQEKSQRVVVATQGSRIRSILRPQRTPTARTSKGSTDAMVARHAGHSSYNRPVQSAPKSSQEAILDVKNSLVGNRKAILGDLANPNEWARLEGPANHAEQRGSKRPSNSQQWSRGPKRSKPCFTENEDNVETSQVARSSMEDRLQAEPPERSKDGNKVPAAIAQDDDQVSHHFFSNASKPNESAERGGK</sequence>
<evidence type="ECO:0000313" key="2">
    <source>
        <dbReference type="EMBL" id="KAK1689163.1"/>
    </source>
</evidence>
<feature type="region of interest" description="Disordered" evidence="1">
    <location>
        <begin position="251"/>
        <end position="292"/>
    </location>
</feature>
<gene>
    <name evidence="2" type="ORF">BDP55DRAFT_654432</name>
</gene>
<reference evidence="2" key="1">
    <citation type="submission" date="2021-06" db="EMBL/GenBank/DDBJ databases">
        <title>Comparative genomics, transcriptomics and evolutionary studies reveal genomic signatures of adaptation to plant cell wall in hemibiotrophic fungi.</title>
        <authorList>
            <consortium name="DOE Joint Genome Institute"/>
            <person name="Baroncelli R."/>
            <person name="Diaz J.F."/>
            <person name="Benocci T."/>
            <person name="Peng M."/>
            <person name="Battaglia E."/>
            <person name="Haridas S."/>
            <person name="Andreopoulos W."/>
            <person name="Labutti K."/>
            <person name="Pangilinan J."/>
            <person name="Floch G.L."/>
            <person name="Makela M.R."/>
            <person name="Henrissat B."/>
            <person name="Grigoriev I.V."/>
            <person name="Crouch J.A."/>
            <person name="De Vries R.P."/>
            <person name="Sukno S.A."/>
            <person name="Thon M.R."/>
        </authorList>
    </citation>
    <scope>NUCLEOTIDE SEQUENCE</scope>
    <source>
        <strain evidence="2">CBS 193.32</strain>
    </source>
</reference>
<protein>
    <submittedName>
        <fullName evidence="2">Uncharacterized protein</fullName>
    </submittedName>
</protein>
<dbReference type="Proteomes" id="UP001224890">
    <property type="component" value="Unassembled WGS sequence"/>
</dbReference>
<dbReference type="EMBL" id="JAHMHR010000009">
    <property type="protein sequence ID" value="KAK1689163.1"/>
    <property type="molecule type" value="Genomic_DNA"/>
</dbReference>
<keyword evidence="3" id="KW-1185">Reference proteome</keyword>
<feature type="region of interest" description="Disordered" evidence="1">
    <location>
        <begin position="551"/>
        <end position="646"/>
    </location>
</feature>
<comment type="caution">
    <text evidence="2">The sequence shown here is derived from an EMBL/GenBank/DDBJ whole genome shotgun (WGS) entry which is preliminary data.</text>
</comment>